<feature type="non-terminal residue" evidence="15">
    <location>
        <position position="918"/>
    </location>
</feature>
<evidence type="ECO:0000256" key="12">
    <source>
        <dbReference type="SAM" id="Coils"/>
    </source>
</evidence>
<evidence type="ECO:0000256" key="10">
    <source>
        <dbReference type="PROSITE-ProRule" id="PRU00283"/>
    </source>
</evidence>
<evidence type="ECO:0000256" key="1">
    <source>
        <dbReference type="ARBA" id="ARBA00004186"/>
    </source>
</evidence>
<dbReference type="PANTHER" id="PTHR47970">
    <property type="entry name" value="KINESIN-LIKE PROTEIN KIF11"/>
    <property type="match status" value="1"/>
</dbReference>
<evidence type="ECO:0000256" key="8">
    <source>
        <dbReference type="ARBA" id="ARBA00023175"/>
    </source>
</evidence>
<comment type="caution">
    <text evidence="15">The sequence shown here is derived from an EMBL/GenBank/DDBJ whole genome shotgun (WGS) entry which is preliminary data.</text>
</comment>
<feature type="region of interest" description="Disordered" evidence="13">
    <location>
        <begin position="887"/>
        <end position="918"/>
    </location>
</feature>
<dbReference type="GO" id="GO:0008574">
    <property type="term" value="F:plus-end-directed microtubule motor activity"/>
    <property type="evidence" value="ECO:0007669"/>
    <property type="project" value="TreeGrafter"/>
</dbReference>
<keyword evidence="4 11" id="KW-0493">Microtubule</keyword>
<dbReference type="GO" id="GO:0072686">
    <property type="term" value="C:mitotic spindle"/>
    <property type="evidence" value="ECO:0007669"/>
    <property type="project" value="TreeGrafter"/>
</dbReference>
<protein>
    <recommendedName>
        <fullName evidence="11">Kinesin-like protein</fullName>
    </recommendedName>
</protein>
<keyword evidence="3" id="KW-0597">Phosphoprotein</keyword>
<dbReference type="GO" id="GO:0051231">
    <property type="term" value="P:spindle elongation"/>
    <property type="evidence" value="ECO:0007669"/>
    <property type="project" value="TreeGrafter"/>
</dbReference>
<dbReference type="CDD" id="cd21787">
    <property type="entry name" value="RBD_KIF20A"/>
    <property type="match status" value="1"/>
</dbReference>
<dbReference type="GO" id="GO:0008017">
    <property type="term" value="F:microtubule binding"/>
    <property type="evidence" value="ECO:0007669"/>
    <property type="project" value="InterPro"/>
</dbReference>
<dbReference type="EMBL" id="JAATIS010009265">
    <property type="protein sequence ID" value="KAG2455409.1"/>
    <property type="molecule type" value="Genomic_DNA"/>
</dbReference>
<dbReference type="InterPro" id="IPR027417">
    <property type="entry name" value="P-loop_NTPase"/>
</dbReference>
<gene>
    <name evidence="15" type="primary">Kif20a_1</name>
    <name evidence="15" type="ORF">GTO96_0006830</name>
</gene>
<evidence type="ECO:0000256" key="9">
    <source>
        <dbReference type="ARBA" id="ARBA00023212"/>
    </source>
</evidence>
<dbReference type="PROSITE" id="PS00411">
    <property type="entry name" value="KINESIN_MOTOR_1"/>
    <property type="match status" value="1"/>
</dbReference>
<dbReference type="InterPro" id="IPR019821">
    <property type="entry name" value="Kinesin_motor_CS"/>
</dbReference>
<feature type="domain" description="Kinesin motor" evidence="14">
    <location>
        <begin position="66"/>
        <end position="500"/>
    </location>
</feature>
<evidence type="ECO:0000259" key="14">
    <source>
        <dbReference type="PROSITE" id="PS50067"/>
    </source>
</evidence>
<dbReference type="FunFam" id="3.40.850.10:FF:000095">
    <property type="entry name" value="Kinesin-like protein"/>
    <property type="match status" value="1"/>
</dbReference>
<dbReference type="GO" id="GO:0005524">
    <property type="term" value="F:ATP binding"/>
    <property type="evidence" value="ECO:0007669"/>
    <property type="project" value="UniProtKB-UniRule"/>
</dbReference>
<feature type="coiled-coil region" evidence="12">
    <location>
        <begin position="634"/>
        <end position="743"/>
    </location>
</feature>
<keyword evidence="6 10" id="KW-0067">ATP-binding</keyword>
<evidence type="ECO:0000256" key="3">
    <source>
        <dbReference type="ARBA" id="ARBA00022553"/>
    </source>
</evidence>
<accession>A0A8X7WTN7</accession>
<dbReference type="SMART" id="SM00129">
    <property type="entry name" value="KISc"/>
    <property type="match status" value="1"/>
</dbReference>
<keyword evidence="16" id="KW-1185">Reference proteome</keyword>
<sequence>MAVTLPSPRGFFSDEEEAPVFESTAADMPSGICKGLLSEFSVISPGADNLHEHKGPEASPEDGSEKVKVYLRIRPFTDSELEKGEEQACVSCESSQTLLLKAPRDSFTMKNTERGVGQSLHKFTFSQIFGPETSQKKFFNDTMKEVVKNVLDGENRLIYTYGITNSGKTYTIQGTAHDGGILPRSLSTIFNTLKGKLYDKMDRKPSLCNDVVCLTYKQIQEEEMKKWSFLREDEQTPLKDSSFRSRLGTSVSFDSGIGGVSAMGSHFDDSESRYADVETVPLAKKSGVRYSLWVSFFEIYNEFIYDLLDMNSSKQKGKRQTLRLCDDKYGNPYVRDLNWINVSSAEEAWKVLKVGRRNQSFASTHLNQNSSRSHSIFSVRVLHLNDEQPDATPLISELSLCDLAGSERCKEQKCGDRLKEANNINTSLHMLGRCIAALRQNQQQKTKQVVPFRDSKLTRVFQGFFCGRGKSCMIVNINQCASMYDETLHALKFSAIATQLIHSLPSKSRVAYIQSLLKEQGLRTSEGTAEIDESCDESVDCDDSVYPDAEALLNAVEILQDKLIRERQEKESLESRIRDEVFNEMMEHINERERQFRWEVRTFTAADDSAASELWFQHRMCSCALNLKLYGLLCEMLENERELLEHRYEAKMENLQTSWRNYYLQKIEEHEEQIKELQSLQEDHHGDQLDQSAVSEGGMRRSKRLASQQEALAHCREDLSKTKAELLLRMTELQDKSKELQRYQDLVSLPPSASMLTSAVDRKLEEGQKSIRLLRSELQKLGEWLQSAERACCRNANAEKLRQTLGTCDEILSKQDQTLAELQNNMTLVKMDLRKKTVCIAEQFNTVQTLKENPPTLCKRRGAANEENLQPQKKPFLRSLFNKTPTRPVLGANSPYASILRSRQRTPAPVTPKYRPKY</sequence>
<dbReference type="Gene3D" id="3.40.850.10">
    <property type="entry name" value="Kinesin motor domain"/>
    <property type="match status" value="2"/>
</dbReference>
<dbReference type="Proteomes" id="UP000886611">
    <property type="component" value="Unassembled WGS sequence"/>
</dbReference>
<reference evidence="15 16" key="1">
    <citation type="journal article" date="2021" name="Cell">
        <title>Tracing the genetic footprints of vertebrate landing in non-teleost ray-finned fishes.</title>
        <authorList>
            <person name="Bi X."/>
            <person name="Wang K."/>
            <person name="Yang L."/>
            <person name="Pan H."/>
            <person name="Jiang H."/>
            <person name="Wei Q."/>
            <person name="Fang M."/>
            <person name="Yu H."/>
            <person name="Zhu C."/>
            <person name="Cai Y."/>
            <person name="He Y."/>
            <person name="Gan X."/>
            <person name="Zeng H."/>
            <person name="Yu D."/>
            <person name="Zhu Y."/>
            <person name="Jiang H."/>
            <person name="Qiu Q."/>
            <person name="Yang H."/>
            <person name="Zhang Y.E."/>
            <person name="Wang W."/>
            <person name="Zhu M."/>
            <person name="He S."/>
            <person name="Zhang G."/>
        </authorList>
    </citation>
    <scope>NUCLEOTIDE SEQUENCE [LARGE SCALE GENOMIC DNA]</scope>
    <source>
        <strain evidence="15">Bchr_013</strain>
    </source>
</reference>
<name>A0A8X7WTN7_POLSE</name>
<dbReference type="PANTHER" id="PTHR47970:SF29">
    <property type="entry name" value="KINESIN FAMILY MEMBER 20B"/>
    <property type="match status" value="1"/>
</dbReference>
<evidence type="ECO:0000256" key="13">
    <source>
        <dbReference type="SAM" id="MobiDB-lite"/>
    </source>
</evidence>
<keyword evidence="9" id="KW-0206">Cytoskeleton</keyword>
<comment type="similarity">
    <text evidence="10 11">Belongs to the TRAFAC class myosin-kinesin ATPase superfamily. Kinesin family.</text>
</comment>
<dbReference type="PRINTS" id="PR00380">
    <property type="entry name" value="KINESINHEAVY"/>
</dbReference>
<keyword evidence="2" id="KW-0963">Cytoplasm</keyword>
<evidence type="ECO:0000256" key="2">
    <source>
        <dbReference type="ARBA" id="ARBA00022490"/>
    </source>
</evidence>
<dbReference type="InterPro" id="IPR036961">
    <property type="entry name" value="Kinesin_motor_dom_sf"/>
</dbReference>
<feature type="non-terminal residue" evidence="15">
    <location>
        <position position="1"/>
    </location>
</feature>
<dbReference type="GO" id="GO:0090307">
    <property type="term" value="P:mitotic spindle assembly"/>
    <property type="evidence" value="ECO:0007669"/>
    <property type="project" value="TreeGrafter"/>
</dbReference>
<dbReference type="GO" id="GO:0007018">
    <property type="term" value="P:microtubule-based movement"/>
    <property type="evidence" value="ECO:0007669"/>
    <property type="project" value="InterPro"/>
</dbReference>
<dbReference type="InterPro" id="IPR001752">
    <property type="entry name" value="Kinesin_motor_dom"/>
</dbReference>
<evidence type="ECO:0000256" key="5">
    <source>
        <dbReference type="ARBA" id="ARBA00022741"/>
    </source>
</evidence>
<organism evidence="15 16">
    <name type="scientific">Polypterus senegalus</name>
    <name type="common">Senegal bichir</name>
    <dbReference type="NCBI Taxonomy" id="55291"/>
    <lineage>
        <taxon>Eukaryota</taxon>
        <taxon>Metazoa</taxon>
        <taxon>Chordata</taxon>
        <taxon>Craniata</taxon>
        <taxon>Vertebrata</taxon>
        <taxon>Euteleostomi</taxon>
        <taxon>Actinopterygii</taxon>
        <taxon>Polypteriformes</taxon>
        <taxon>Polypteridae</taxon>
        <taxon>Polypterus</taxon>
    </lineage>
</organism>
<keyword evidence="8 10" id="KW-0505">Motor protein</keyword>
<dbReference type="CDD" id="cd01368">
    <property type="entry name" value="KISc_KIF23_like"/>
    <property type="match status" value="1"/>
</dbReference>
<dbReference type="GO" id="GO:0005634">
    <property type="term" value="C:nucleus"/>
    <property type="evidence" value="ECO:0007669"/>
    <property type="project" value="TreeGrafter"/>
</dbReference>
<dbReference type="AlphaFoldDB" id="A0A8X7WTN7"/>
<comment type="subcellular location">
    <subcellularLocation>
        <location evidence="1">Cytoplasm</location>
        <location evidence="1">Cytoskeleton</location>
        <location evidence="1">Spindle</location>
    </subcellularLocation>
</comment>
<feature type="coiled-coil region" evidence="12">
    <location>
        <begin position="549"/>
        <end position="576"/>
    </location>
</feature>
<proteinExistence type="inferred from homology"/>
<feature type="binding site" evidence="10">
    <location>
        <begin position="162"/>
        <end position="169"/>
    </location>
    <ligand>
        <name>ATP</name>
        <dbReference type="ChEBI" id="CHEBI:30616"/>
    </ligand>
</feature>
<keyword evidence="7 12" id="KW-0175">Coiled coil</keyword>
<keyword evidence="5 10" id="KW-0547">Nucleotide-binding</keyword>
<evidence type="ECO:0000313" key="16">
    <source>
        <dbReference type="Proteomes" id="UP000886611"/>
    </source>
</evidence>
<evidence type="ECO:0000256" key="7">
    <source>
        <dbReference type="ARBA" id="ARBA00023054"/>
    </source>
</evidence>
<evidence type="ECO:0000256" key="11">
    <source>
        <dbReference type="RuleBase" id="RU000394"/>
    </source>
</evidence>
<evidence type="ECO:0000256" key="6">
    <source>
        <dbReference type="ARBA" id="ARBA00022840"/>
    </source>
</evidence>
<evidence type="ECO:0000313" key="15">
    <source>
        <dbReference type="EMBL" id="KAG2455409.1"/>
    </source>
</evidence>
<dbReference type="InterPro" id="IPR047149">
    <property type="entry name" value="KIF11-like"/>
</dbReference>
<dbReference type="PROSITE" id="PS50067">
    <property type="entry name" value="KINESIN_MOTOR_2"/>
    <property type="match status" value="1"/>
</dbReference>
<dbReference type="SUPFAM" id="SSF52540">
    <property type="entry name" value="P-loop containing nucleoside triphosphate hydrolases"/>
    <property type="match status" value="1"/>
</dbReference>
<evidence type="ECO:0000256" key="4">
    <source>
        <dbReference type="ARBA" id="ARBA00022701"/>
    </source>
</evidence>
<dbReference type="Pfam" id="PF00225">
    <property type="entry name" value="Kinesin"/>
    <property type="match status" value="1"/>
</dbReference>
<dbReference type="GO" id="GO:0005876">
    <property type="term" value="C:spindle microtubule"/>
    <property type="evidence" value="ECO:0007669"/>
    <property type="project" value="TreeGrafter"/>
</dbReference>